<evidence type="ECO:0000313" key="1">
    <source>
        <dbReference type="EMBL" id="AFL75066.1"/>
    </source>
</evidence>
<gene>
    <name evidence="1" type="ordered locus">Thivi_3189</name>
</gene>
<accession>I3YDJ8</accession>
<dbReference type="STRING" id="765911.Thivi_3189"/>
<keyword evidence="2" id="KW-1185">Reference proteome</keyword>
<reference evidence="1 2" key="1">
    <citation type="submission" date="2012-06" db="EMBL/GenBank/DDBJ databases">
        <title>Complete sequence of Thiocystis violascens DSM 198.</title>
        <authorList>
            <consortium name="US DOE Joint Genome Institute"/>
            <person name="Lucas S."/>
            <person name="Han J."/>
            <person name="Lapidus A."/>
            <person name="Cheng J.-F."/>
            <person name="Goodwin L."/>
            <person name="Pitluck S."/>
            <person name="Peters L."/>
            <person name="Ovchinnikova G."/>
            <person name="Teshima H."/>
            <person name="Detter J.C."/>
            <person name="Han C."/>
            <person name="Tapia R."/>
            <person name="Land M."/>
            <person name="Hauser L."/>
            <person name="Kyrpides N."/>
            <person name="Ivanova N."/>
            <person name="Pagani I."/>
            <person name="Vogl K."/>
            <person name="Liu Z."/>
            <person name="Frigaard N.-U."/>
            <person name="Bryant D."/>
            <person name="Woyke T."/>
        </authorList>
    </citation>
    <scope>NUCLEOTIDE SEQUENCE [LARGE SCALE GENOMIC DNA]</scope>
    <source>
        <strain evidence="2">ATCC 17096 / DSM 198 / 6111</strain>
    </source>
</reference>
<dbReference type="Proteomes" id="UP000006062">
    <property type="component" value="Chromosome"/>
</dbReference>
<organism evidence="1 2">
    <name type="scientific">Thiocystis violascens (strain ATCC 17096 / DSM 198 / 6111)</name>
    <name type="common">Chromatium violascens</name>
    <dbReference type="NCBI Taxonomy" id="765911"/>
    <lineage>
        <taxon>Bacteria</taxon>
        <taxon>Pseudomonadati</taxon>
        <taxon>Pseudomonadota</taxon>
        <taxon>Gammaproteobacteria</taxon>
        <taxon>Chromatiales</taxon>
        <taxon>Chromatiaceae</taxon>
        <taxon>Thiocystis</taxon>
    </lineage>
</organism>
<proteinExistence type="predicted"/>
<dbReference type="HOGENOM" id="CLU_3049013_0_0_6"/>
<name>I3YDJ8_THIV6</name>
<sequence>MAQSGLLDTQSGELTVYRESAQGLYRLIRKPSATETLSPLPLPKAMLQLLEVLA</sequence>
<evidence type="ECO:0000313" key="2">
    <source>
        <dbReference type="Proteomes" id="UP000006062"/>
    </source>
</evidence>
<dbReference type="RefSeq" id="WP_014779479.1">
    <property type="nucleotide sequence ID" value="NC_018012.1"/>
</dbReference>
<dbReference type="EMBL" id="CP003154">
    <property type="protein sequence ID" value="AFL75066.1"/>
    <property type="molecule type" value="Genomic_DNA"/>
</dbReference>
<dbReference type="AlphaFoldDB" id="I3YDJ8"/>
<dbReference type="KEGG" id="tvi:Thivi_3189"/>
<protein>
    <submittedName>
        <fullName evidence="1">Uncharacterized protein</fullName>
    </submittedName>
</protein>